<dbReference type="EMBL" id="CAJVCH010109768">
    <property type="protein sequence ID" value="CAG7724431.1"/>
    <property type="molecule type" value="Genomic_DNA"/>
</dbReference>
<name>A0A8J2JU24_9HEXA</name>
<gene>
    <name evidence="1" type="ORF">AFUS01_LOCUS13457</name>
</gene>
<evidence type="ECO:0000313" key="1">
    <source>
        <dbReference type="EMBL" id="CAG7724431.1"/>
    </source>
</evidence>
<dbReference type="Proteomes" id="UP000708208">
    <property type="component" value="Unassembled WGS sequence"/>
</dbReference>
<evidence type="ECO:0000313" key="2">
    <source>
        <dbReference type="Proteomes" id="UP000708208"/>
    </source>
</evidence>
<dbReference type="AlphaFoldDB" id="A0A8J2JU24"/>
<protein>
    <submittedName>
        <fullName evidence="1">Uncharacterized protein</fullName>
    </submittedName>
</protein>
<sequence length="31" mass="3593">MKSFESYDAARLNLTKSTYTSDFSDVDSEKR</sequence>
<keyword evidence="2" id="KW-1185">Reference proteome</keyword>
<accession>A0A8J2JU24</accession>
<organism evidence="1 2">
    <name type="scientific">Allacma fusca</name>
    <dbReference type="NCBI Taxonomy" id="39272"/>
    <lineage>
        <taxon>Eukaryota</taxon>
        <taxon>Metazoa</taxon>
        <taxon>Ecdysozoa</taxon>
        <taxon>Arthropoda</taxon>
        <taxon>Hexapoda</taxon>
        <taxon>Collembola</taxon>
        <taxon>Symphypleona</taxon>
        <taxon>Sminthuridae</taxon>
        <taxon>Allacma</taxon>
    </lineage>
</organism>
<comment type="caution">
    <text evidence="1">The sequence shown here is derived from an EMBL/GenBank/DDBJ whole genome shotgun (WGS) entry which is preliminary data.</text>
</comment>
<proteinExistence type="predicted"/>
<reference evidence="1" key="1">
    <citation type="submission" date="2021-06" db="EMBL/GenBank/DDBJ databases">
        <authorList>
            <person name="Hodson N. C."/>
            <person name="Mongue J. A."/>
            <person name="Jaron S. K."/>
        </authorList>
    </citation>
    <scope>NUCLEOTIDE SEQUENCE</scope>
</reference>
<feature type="non-terminal residue" evidence="1">
    <location>
        <position position="31"/>
    </location>
</feature>